<dbReference type="EMBL" id="CP151651">
    <property type="protein sequence ID" value="WZP07202.1"/>
    <property type="molecule type" value="Genomic_DNA"/>
</dbReference>
<organism evidence="1 2">
    <name type="scientific">Cytobacillus pseudoceanisediminis</name>
    <dbReference type="NCBI Taxonomy" id="3051614"/>
    <lineage>
        <taxon>Bacteria</taxon>
        <taxon>Bacillati</taxon>
        <taxon>Bacillota</taxon>
        <taxon>Bacilli</taxon>
        <taxon>Bacillales</taxon>
        <taxon>Bacillaceae</taxon>
        <taxon>Cytobacillus</taxon>
    </lineage>
</organism>
<dbReference type="RefSeq" id="WP_342025752.1">
    <property type="nucleotide sequence ID" value="NZ_CP151651.1"/>
</dbReference>
<dbReference type="Proteomes" id="UP001472074">
    <property type="component" value="Chromosome"/>
</dbReference>
<accession>A0ABZ2ZGE5</accession>
<gene>
    <name evidence="1" type="ORF">AADC60_24630</name>
</gene>
<evidence type="ECO:0000313" key="1">
    <source>
        <dbReference type="EMBL" id="WZP07202.1"/>
    </source>
</evidence>
<evidence type="ECO:0000313" key="2">
    <source>
        <dbReference type="Proteomes" id="UP001472074"/>
    </source>
</evidence>
<keyword evidence="2" id="KW-1185">Reference proteome</keyword>
<proteinExistence type="predicted"/>
<reference evidence="1 2" key="1">
    <citation type="submission" date="2024-04" db="EMBL/GenBank/DDBJ databases">
        <title>Screening of coral probiotics and analysis of their probiotic properties.</title>
        <authorList>
            <person name="Wang S."/>
        </authorList>
    </citation>
    <scope>NUCLEOTIDE SEQUENCE [LARGE SCALE GENOMIC DNA]</scope>
    <source>
        <strain evidence="1 2">GXU-Z9</strain>
    </source>
</reference>
<protein>
    <submittedName>
        <fullName evidence="1">Uncharacterized protein</fullName>
    </submittedName>
</protein>
<sequence length="82" mass="9859">MDKLSEIKADIKRGRLRLESINYLVTELESQREINKELKQKSRYKNYMEMAKENLALEEALKRTRSQRDYYKRKFDAAGVTK</sequence>
<name>A0ABZ2ZGE5_9BACI</name>